<evidence type="ECO:0000256" key="1">
    <source>
        <dbReference type="SAM" id="Phobius"/>
    </source>
</evidence>
<name>A0ABN1S1Z9_9ACTN</name>
<organism evidence="2 3">
    <name type="scientific">Actinocorallia libanotica</name>
    <dbReference type="NCBI Taxonomy" id="46162"/>
    <lineage>
        <taxon>Bacteria</taxon>
        <taxon>Bacillati</taxon>
        <taxon>Actinomycetota</taxon>
        <taxon>Actinomycetes</taxon>
        <taxon>Streptosporangiales</taxon>
        <taxon>Thermomonosporaceae</taxon>
        <taxon>Actinocorallia</taxon>
    </lineage>
</organism>
<protein>
    <recommendedName>
        <fullName evidence="4">DUF4878 domain-containing protein</fullName>
    </recommendedName>
</protein>
<proteinExistence type="predicted"/>
<dbReference type="RefSeq" id="WP_344247931.1">
    <property type="nucleotide sequence ID" value="NZ_BAAAHH010000076.1"/>
</dbReference>
<sequence>MNDIPPAVPAPAPKNKLLLVFGGALAAVLVAGLLIGLLSSSAGPSSVTEDFLEAARSGDRAKVESLICADHGLGDELTIPQDEGAVTWKINDEQVTGDSARVFLSLTLAKDGRSLTEPGVASLRKQDGKWKVCDMDDE</sequence>
<evidence type="ECO:0008006" key="4">
    <source>
        <dbReference type="Google" id="ProtNLM"/>
    </source>
</evidence>
<dbReference type="EMBL" id="BAAAHH010000076">
    <property type="protein sequence ID" value="GAA0970487.1"/>
    <property type="molecule type" value="Genomic_DNA"/>
</dbReference>
<feature type="transmembrane region" description="Helical" evidence="1">
    <location>
        <begin position="17"/>
        <end position="38"/>
    </location>
</feature>
<dbReference type="Proteomes" id="UP001500665">
    <property type="component" value="Unassembled WGS sequence"/>
</dbReference>
<keyword evidence="3" id="KW-1185">Reference proteome</keyword>
<keyword evidence="1" id="KW-1133">Transmembrane helix</keyword>
<keyword evidence="1" id="KW-0812">Transmembrane</keyword>
<comment type="caution">
    <text evidence="2">The sequence shown here is derived from an EMBL/GenBank/DDBJ whole genome shotgun (WGS) entry which is preliminary data.</text>
</comment>
<evidence type="ECO:0000313" key="3">
    <source>
        <dbReference type="Proteomes" id="UP001500665"/>
    </source>
</evidence>
<reference evidence="2 3" key="1">
    <citation type="journal article" date="2019" name="Int. J. Syst. Evol. Microbiol.">
        <title>The Global Catalogue of Microorganisms (GCM) 10K type strain sequencing project: providing services to taxonomists for standard genome sequencing and annotation.</title>
        <authorList>
            <consortium name="The Broad Institute Genomics Platform"/>
            <consortium name="The Broad Institute Genome Sequencing Center for Infectious Disease"/>
            <person name="Wu L."/>
            <person name="Ma J."/>
        </authorList>
    </citation>
    <scope>NUCLEOTIDE SEQUENCE [LARGE SCALE GENOMIC DNA]</scope>
    <source>
        <strain evidence="2 3">JCM 10696</strain>
    </source>
</reference>
<keyword evidence="1" id="KW-0472">Membrane</keyword>
<evidence type="ECO:0000313" key="2">
    <source>
        <dbReference type="EMBL" id="GAA0970487.1"/>
    </source>
</evidence>
<gene>
    <name evidence="2" type="ORF">GCM10009550_78280</name>
</gene>
<accession>A0ABN1S1Z9</accession>